<evidence type="ECO:0000313" key="2">
    <source>
        <dbReference type="Proteomes" id="UP000836387"/>
    </source>
</evidence>
<protein>
    <submittedName>
        <fullName evidence="1">Uncharacterized protein</fullName>
    </submittedName>
</protein>
<sequence length="244" mass="26298">MAQRSFKDTFREEVDYNAGPLLGGIILPTPEPTDDLQTTAVKLQALAKIVEGGASLAVRTGYKRAVHAGRDPVMIAKQRMTPSEAAQYDIWASGVVMPAINWQVSVKDAGGAGGFPYHTEAMRAIWKDNSITPENAAWLHSEFRTALPLVIAVAKVFAARRDLIGGQEALSAMDMAELQTARKVVATALGNLQQTYARLGAISRSVHHSRQIIQAREKALNAKMPANKQKNEGVNNGGVKIEGA</sequence>
<dbReference type="EMBL" id="CADEHS020000009">
    <property type="protein sequence ID" value="CAG9945697.1"/>
    <property type="molecule type" value="Genomic_DNA"/>
</dbReference>
<keyword evidence="2" id="KW-1185">Reference proteome</keyword>
<reference evidence="1" key="1">
    <citation type="submission" date="2020-04" db="EMBL/GenBank/DDBJ databases">
        <authorList>
            <person name="Broberg M."/>
        </authorList>
    </citation>
    <scope>NUCLEOTIDE SEQUENCE</scope>
</reference>
<reference evidence="1" key="2">
    <citation type="submission" date="2021-10" db="EMBL/GenBank/DDBJ databases">
        <authorList>
            <person name="Piombo E."/>
        </authorList>
    </citation>
    <scope>NUCLEOTIDE SEQUENCE</scope>
</reference>
<comment type="caution">
    <text evidence="1">The sequence shown here is derived from an EMBL/GenBank/DDBJ whole genome shotgun (WGS) entry which is preliminary data.</text>
</comment>
<evidence type="ECO:0000313" key="1">
    <source>
        <dbReference type="EMBL" id="CAG9945697.1"/>
    </source>
</evidence>
<dbReference type="Proteomes" id="UP000836387">
    <property type="component" value="Unassembled WGS sequence"/>
</dbReference>
<name>A0ACA9TYW9_BIOOC</name>
<gene>
    <name evidence="1" type="ORF">CRV2_00012437</name>
</gene>
<organism evidence="1 2">
    <name type="scientific">Clonostachys rosea f. rosea IK726</name>
    <dbReference type="NCBI Taxonomy" id="1349383"/>
    <lineage>
        <taxon>Eukaryota</taxon>
        <taxon>Fungi</taxon>
        <taxon>Dikarya</taxon>
        <taxon>Ascomycota</taxon>
        <taxon>Pezizomycotina</taxon>
        <taxon>Sordariomycetes</taxon>
        <taxon>Hypocreomycetidae</taxon>
        <taxon>Hypocreales</taxon>
        <taxon>Bionectriaceae</taxon>
        <taxon>Clonostachys</taxon>
    </lineage>
</organism>
<accession>A0ACA9TYW9</accession>
<proteinExistence type="predicted"/>